<feature type="transmembrane region" description="Helical" evidence="3">
    <location>
        <begin position="58"/>
        <end position="76"/>
    </location>
</feature>
<dbReference type="Pfam" id="PF13181">
    <property type="entry name" value="TPR_8"/>
    <property type="match status" value="1"/>
</dbReference>
<keyword evidence="5" id="KW-1185">Reference proteome</keyword>
<keyword evidence="3" id="KW-0472">Membrane</keyword>
<gene>
    <name evidence="4" type="ORF">H8R23_07955</name>
</gene>
<proteinExistence type="predicted"/>
<feature type="repeat" description="TPR" evidence="1">
    <location>
        <begin position="174"/>
        <end position="207"/>
    </location>
</feature>
<sequence length="258" mass="27998">MATYNKRGYKAPKEKEVNDTTVDNVIIDEKDSTTAGVFSALDETASKTEDFVARNQKIIIGIVGAVALFTVGYLVYQKFIAEPKQLEAANEMFVAQQNFQSAIDGVKSDSLFKLSLNGSEGKFGFLKIADEYSGTDAGNLANYYAGIAYLNTGKYTEAIDYLNKFNSDDIVLSALAKGAIGDAYAQKNQLKEALDSYKKAVEANKNDFTTPRFMLKAGKTALALGDKEAALKFFTDIKEDFDTAPEAASVDALIGLSQ</sequence>
<dbReference type="PROSITE" id="PS50005">
    <property type="entry name" value="TPR"/>
    <property type="match status" value="1"/>
</dbReference>
<evidence type="ECO:0000256" key="2">
    <source>
        <dbReference type="SAM" id="Coils"/>
    </source>
</evidence>
<dbReference type="Pfam" id="PF13174">
    <property type="entry name" value="TPR_6"/>
    <property type="match status" value="2"/>
</dbReference>
<comment type="caution">
    <text evidence="4">The sequence shown here is derived from an EMBL/GenBank/DDBJ whole genome shotgun (WGS) entry which is preliminary data.</text>
</comment>
<evidence type="ECO:0000313" key="4">
    <source>
        <dbReference type="EMBL" id="MBC5841337.1"/>
    </source>
</evidence>
<reference evidence="4 5" key="1">
    <citation type="submission" date="2020-08" db="EMBL/GenBank/DDBJ databases">
        <title>Description of novel Flavobacterium F-380 isolate.</title>
        <authorList>
            <person name="Saticioglu I.B."/>
            <person name="Duman M."/>
            <person name="Altun S."/>
        </authorList>
    </citation>
    <scope>NUCLEOTIDE SEQUENCE [LARGE SCALE GENOMIC DNA]</scope>
    <source>
        <strain evidence="4 5">F-380</strain>
    </source>
</reference>
<dbReference type="EMBL" id="JACRUJ010000002">
    <property type="protein sequence ID" value="MBC5841337.1"/>
    <property type="molecule type" value="Genomic_DNA"/>
</dbReference>
<dbReference type="RefSeq" id="WP_187009924.1">
    <property type="nucleotide sequence ID" value="NZ_JACRUI010000002.1"/>
</dbReference>
<dbReference type="InterPro" id="IPR019734">
    <property type="entry name" value="TPR_rpt"/>
</dbReference>
<dbReference type="Proteomes" id="UP000629963">
    <property type="component" value="Unassembled WGS sequence"/>
</dbReference>
<organism evidence="4 5">
    <name type="scientific">Flavobacterium kayseriense</name>
    <dbReference type="NCBI Taxonomy" id="2764714"/>
    <lineage>
        <taxon>Bacteria</taxon>
        <taxon>Pseudomonadati</taxon>
        <taxon>Bacteroidota</taxon>
        <taxon>Flavobacteriia</taxon>
        <taxon>Flavobacteriales</taxon>
        <taxon>Flavobacteriaceae</taxon>
        <taxon>Flavobacterium</taxon>
    </lineage>
</organism>
<keyword evidence="3" id="KW-1133">Transmembrane helix</keyword>
<evidence type="ECO:0000256" key="3">
    <source>
        <dbReference type="SAM" id="Phobius"/>
    </source>
</evidence>
<evidence type="ECO:0000313" key="5">
    <source>
        <dbReference type="Proteomes" id="UP000629963"/>
    </source>
</evidence>
<dbReference type="SMART" id="SM00028">
    <property type="entry name" value="TPR"/>
    <property type="match status" value="2"/>
</dbReference>
<dbReference type="Gene3D" id="1.25.40.10">
    <property type="entry name" value="Tetratricopeptide repeat domain"/>
    <property type="match status" value="1"/>
</dbReference>
<dbReference type="InterPro" id="IPR011990">
    <property type="entry name" value="TPR-like_helical_dom_sf"/>
</dbReference>
<protein>
    <submittedName>
        <fullName evidence="4">Tetratricopeptide repeat protein</fullName>
    </submittedName>
</protein>
<keyword evidence="2" id="KW-0175">Coiled coil</keyword>
<accession>A0ABR7J7A7</accession>
<name>A0ABR7J7A7_9FLAO</name>
<feature type="coiled-coil region" evidence="2">
    <location>
        <begin position="180"/>
        <end position="207"/>
    </location>
</feature>
<dbReference type="SUPFAM" id="SSF48452">
    <property type="entry name" value="TPR-like"/>
    <property type="match status" value="1"/>
</dbReference>
<keyword evidence="1" id="KW-0802">TPR repeat</keyword>
<keyword evidence="3" id="KW-0812">Transmembrane</keyword>
<evidence type="ECO:0000256" key="1">
    <source>
        <dbReference type="PROSITE-ProRule" id="PRU00339"/>
    </source>
</evidence>